<sequence length="408" mass="44662">MAVPAHRPQTPDGFDWPAGFLFGASTSPHQVEGNNVSSDWWVREHSENPGPIPITEPSGDAVDHFHRWPEDMDLLRDLGFNAYRFGIEWARIEPEPGNISRAMLEHYRGMIRGAVERGLTPVVTLHHFTSPYWFDARGGWLAPDAADVFANYATVAAEILGEGVEYVATINEPNMITLVNGLMAPDGDTPDVPTMAALVPHQPSTDALIRAHKAAVKAVKAVHPHLKLGWTIANQVFQAEPGAEAEAEAYAWPRENVFLDASRDDDWVGVQSYSRTRLGKDGPIPHAEDTPRTLVGLEYYPPALGEAVRQTAAAVGPDVAILVTENGIAADDDTQRIAYTAGALEGLAAASADGIDVRAYLHWSALDNYEWGSYHFTFGLIHVDRTTFVRTPKPSAYWLGSIARELKS</sequence>
<dbReference type="SUPFAM" id="SSF51445">
    <property type="entry name" value="(Trans)glycosidases"/>
    <property type="match status" value="1"/>
</dbReference>
<dbReference type="Gene3D" id="3.20.20.80">
    <property type="entry name" value="Glycosidases"/>
    <property type="match status" value="1"/>
</dbReference>
<comment type="similarity">
    <text evidence="1 6">Belongs to the glycosyl hydrolase 1 family.</text>
</comment>
<evidence type="ECO:0000313" key="7">
    <source>
        <dbReference type="EMBL" id="GAA4956815.1"/>
    </source>
</evidence>
<gene>
    <name evidence="7" type="ORF">GCM10023205_18900</name>
</gene>
<protein>
    <recommendedName>
        <fullName evidence="2">beta-glucosidase</fullName>
        <ecNumber evidence="2">3.2.1.21</ecNumber>
    </recommendedName>
</protein>
<evidence type="ECO:0000313" key="8">
    <source>
        <dbReference type="Proteomes" id="UP001500466"/>
    </source>
</evidence>
<keyword evidence="4" id="KW-0326">Glycosidase</keyword>
<evidence type="ECO:0000256" key="6">
    <source>
        <dbReference type="RuleBase" id="RU003690"/>
    </source>
</evidence>
<dbReference type="Pfam" id="PF00232">
    <property type="entry name" value="Glyco_hydro_1"/>
    <property type="match status" value="2"/>
</dbReference>
<evidence type="ECO:0000256" key="2">
    <source>
        <dbReference type="ARBA" id="ARBA00012744"/>
    </source>
</evidence>
<dbReference type="PANTHER" id="PTHR10353">
    <property type="entry name" value="GLYCOSYL HYDROLASE"/>
    <property type="match status" value="1"/>
</dbReference>
<evidence type="ECO:0000256" key="4">
    <source>
        <dbReference type="ARBA" id="ARBA00023295"/>
    </source>
</evidence>
<evidence type="ECO:0000256" key="1">
    <source>
        <dbReference type="ARBA" id="ARBA00010838"/>
    </source>
</evidence>
<dbReference type="EMBL" id="BAABHS010000005">
    <property type="protein sequence ID" value="GAA4956815.1"/>
    <property type="molecule type" value="Genomic_DNA"/>
</dbReference>
<dbReference type="InterPro" id="IPR001360">
    <property type="entry name" value="Glyco_hydro_1"/>
</dbReference>
<dbReference type="InterPro" id="IPR018120">
    <property type="entry name" value="Glyco_hydro_1_AS"/>
</dbReference>
<keyword evidence="8" id="KW-1185">Reference proteome</keyword>
<dbReference type="PROSITE" id="PS00572">
    <property type="entry name" value="GLYCOSYL_HYDROL_F1_1"/>
    <property type="match status" value="1"/>
</dbReference>
<dbReference type="PRINTS" id="PR00131">
    <property type="entry name" value="GLHYDRLASE1"/>
</dbReference>
<name>A0ABP9GY46_9ACTN</name>
<dbReference type="Proteomes" id="UP001500466">
    <property type="component" value="Unassembled WGS sequence"/>
</dbReference>
<evidence type="ECO:0000256" key="3">
    <source>
        <dbReference type="ARBA" id="ARBA00022801"/>
    </source>
</evidence>
<comment type="caution">
    <text evidence="7">The sequence shown here is derived from an EMBL/GenBank/DDBJ whole genome shotgun (WGS) entry which is preliminary data.</text>
</comment>
<organism evidence="7 8">
    <name type="scientific">Yinghuangia aomiensis</name>
    <dbReference type="NCBI Taxonomy" id="676205"/>
    <lineage>
        <taxon>Bacteria</taxon>
        <taxon>Bacillati</taxon>
        <taxon>Actinomycetota</taxon>
        <taxon>Actinomycetes</taxon>
        <taxon>Kitasatosporales</taxon>
        <taxon>Streptomycetaceae</taxon>
        <taxon>Yinghuangia</taxon>
    </lineage>
</organism>
<evidence type="ECO:0000256" key="5">
    <source>
        <dbReference type="PROSITE-ProRule" id="PRU10055"/>
    </source>
</evidence>
<dbReference type="RefSeq" id="WP_345674886.1">
    <property type="nucleotide sequence ID" value="NZ_BAABHS010000005.1"/>
</dbReference>
<proteinExistence type="inferred from homology"/>
<reference evidence="8" key="1">
    <citation type="journal article" date="2019" name="Int. J. Syst. Evol. Microbiol.">
        <title>The Global Catalogue of Microorganisms (GCM) 10K type strain sequencing project: providing services to taxonomists for standard genome sequencing and annotation.</title>
        <authorList>
            <consortium name="The Broad Institute Genomics Platform"/>
            <consortium name="The Broad Institute Genome Sequencing Center for Infectious Disease"/>
            <person name="Wu L."/>
            <person name="Ma J."/>
        </authorList>
    </citation>
    <scope>NUCLEOTIDE SEQUENCE [LARGE SCALE GENOMIC DNA]</scope>
    <source>
        <strain evidence="8">JCM 17986</strain>
    </source>
</reference>
<dbReference type="EC" id="3.2.1.21" evidence="2"/>
<keyword evidence="3" id="KW-0378">Hydrolase</keyword>
<dbReference type="InterPro" id="IPR017853">
    <property type="entry name" value="GH"/>
</dbReference>
<dbReference type="PANTHER" id="PTHR10353:SF36">
    <property type="entry name" value="LP05116P"/>
    <property type="match status" value="1"/>
</dbReference>
<feature type="active site" description="Nucleophile" evidence="5">
    <location>
        <position position="325"/>
    </location>
</feature>
<accession>A0ABP9GY46</accession>